<sequence length="141" mass="15724">MVGVEDVLDDVFGRDPHVEREPRHDPVAFLEACQEIFQAGVARGIGQYEKPAGADRRTVAADPEPAGPVASQLHTMAMKRADNRIFAYFSAISEMSTSVRTCRIIYPQLTPGPYRDQPMAGDVERGYVVLEIRVERQLRPP</sequence>
<evidence type="ECO:0000313" key="1">
    <source>
        <dbReference type="EMBL" id="GAA2911808.1"/>
    </source>
</evidence>
<protein>
    <submittedName>
        <fullName evidence="1">Uncharacterized protein</fullName>
    </submittedName>
</protein>
<accession>A0ABN3WE05</accession>
<gene>
    <name evidence="1" type="ORF">GCM10010517_78380</name>
</gene>
<comment type="caution">
    <text evidence="1">The sequence shown here is derived from an EMBL/GenBank/DDBJ whole genome shotgun (WGS) entry which is preliminary data.</text>
</comment>
<organism evidence="1 2">
    <name type="scientific">Streptosporangium fragile</name>
    <dbReference type="NCBI Taxonomy" id="46186"/>
    <lineage>
        <taxon>Bacteria</taxon>
        <taxon>Bacillati</taxon>
        <taxon>Actinomycetota</taxon>
        <taxon>Actinomycetes</taxon>
        <taxon>Streptosporangiales</taxon>
        <taxon>Streptosporangiaceae</taxon>
        <taxon>Streptosporangium</taxon>
    </lineage>
</organism>
<evidence type="ECO:0000313" key="2">
    <source>
        <dbReference type="Proteomes" id="UP001500831"/>
    </source>
</evidence>
<keyword evidence="2" id="KW-1185">Reference proteome</keyword>
<dbReference type="Proteomes" id="UP001500831">
    <property type="component" value="Unassembled WGS sequence"/>
</dbReference>
<reference evidence="1 2" key="1">
    <citation type="journal article" date="2019" name="Int. J. Syst. Evol. Microbiol.">
        <title>The Global Catalogue of Microorganisms (GCM) 10K type strain sequencing project: providing services to taxonomists for standard genome sequencing and annotation.</title>
        <authorList>
            <consortium name="The Broad Institute Genomics Platform"/>
            <consortium name="The Broad Institute Genome Sequencing Center for Infectious Disease"/>
            <person name="Wu L."/>
            <person name="Ma J."/>
        </authorList>
    </citation>
    <scope>NUCLEOTIDE SEQUENCE [LARGE SCALE GENOMIC DNA]</scope>
    <source>
        <strain evidence="1 2">JCM 6242</strain>
    </source>
</reference>
<proteinExistence type="predicted"/>
<dbReference type="EMBL" id="BAAAVI010000113">
    <property type="protein sequence ID" value="GAA2911808.1"/>
    <property type="molecule type" value="Genomic_DNA"/>
</dbReference>
<name>A0ABN3WE05_9ACTN</name>